<reference evidence="4" key="1">
    <citation type="journal article" date="2019" name="Int. J. Syst. Evol. Microbiol.">
        <title>The Global Catalogue of Microorganisms (GCM) 10K type strain sequencing project: providing services to taxonomists for standard genome sequencing and annotation.</title>
        <authorList>
            <consortium name="The Broad Institute Genomics Platform"/>
            <consortium name="The Broad Institute Genome Sequencing Center for Infectious Disease"/>
            <person name="Wu L."/>
            <person name="Ma J."/>
        </authorList>
    </citation>
    <scope>NUCLEOTIDE SEQUENCE [LARGE SCALE GENOMIC DNA]</scope>
    <source>
        <strain evidence="4">JCM 11136</strain>
    </source>
</reference>
<dbReference type="PANTHER" id="PTHR35526:SF3">
    <property type="entry name" value="ANTI-SIGMA-F FACTOR RSBW"/>
    <property type="match status" value="1"/>
</dbReference>
<name>A0ABP3ZPR1_9ACTN</name>
<evidence type="ECO:0000313" key="3">
    <source>
        <dbReference type="EMBL" id="GAA0925398.1"/>
    </source>
</evidence>
<organism evidence="3 4">
    <name type="scientific">Nonomuraea longicatena</name>
    <dbReference type="NCBI Taxonomy" id="83682"/>
    <lineage>
        <taxon>Bacteria</taxon>
        <taxon>Bacillati</taxon>
        <taxon>Actinomycetota</taxon>
        <taxon>Actinomycetes</taxon>
        <taxon>Streptosporangiales</taxon>
        <taxon>Streptosporangiaceae</taxon>
        <taxon>Nonomuraea</taxon>
    </lineage>
</organism>
<proteinExistence type="predicted"/>
<gene>
    <name evidence="3" type="ORF">GCM10009560_26840</name>
</gene>
<accession>A0ABP3ZPR1</accession>
<keyword evidence="1" id="KW-0808">Transferase</keyword>
<keyword evidence="4" id="KW-1185">Reference proteome</keyword>
<feature type="domain" description="Histidine kinase/HSP90-like ATPase" evidence="2">
    <location>
        <begin position="22"/>
        <end position="133"/>
    </location>
</feature>
<evidence type="ECO:0000313" key="4">
    <source>
        <dbReference type="Proteomes" id="UP001501578"/>
    </source>
</evidence>
<dbReference type="SUPFAM" id="SSF55874">
    <property type="entry name" value="ATPase domain of HSP90 chaperone/DNA topoisomerase II/histidine kinase"/>
    <property type="match status" value="1"/>
</dbReference>
<dbReference type="PANTHER" id="PTHR35526">
    <property type="entry name" value="ANTI-SIGMA-F FACTOR RSBW-RELATED"/>
    <property type="match status" value="1"/>
</dbReference>
<dbReference type="InterPro" id="IPR036890">
    <property type="entry name" value="HATPase_C_sf"/>
</dbReference>
<dbReference type="InterPro" id="IPR050267">
    <property type="entry name" value="Anti-sigma-factor_SerPK"/>
</dbReference>
<dbReference type="CDD" id="cd16936">
    <property type="entry name" value="HATPase_RsbW-like"/>
    <property type="match status" value="1"/>
</dbReference>
<sequence length="154" mass="16456">MEVLSVDEWQRLAAVTLPGVERSVPVARRCAAAALSAYPETTCDVTLLLLSELVTNAVQHSSSGGPNGEFTFELHEVGDRLNVAVRDQGTSTSVPVMRRSGENDDNGRGLVTVAALAASWGVRWSEAGCVVWFEIVPEDRASARATADARPCLM</sequence>
<keyword evidence="1" id="KW-0723">Serine/threonine-protein kinase</keyword>
<evidence type="ECO:0000259" key="2">
    <source>
        <dbReference type="Pfam" id="PF13581"/>
    </source>
</evidence>
<keyword evidence="1" id="KW-0418">Kinase</keyword>
<protein>
    <recommendedName>
        <fullName evidence="2">Histidine kinase/HSP90-like ATPase domain-containing protein</fullName>
    </recommendedName>
</protein>
<dbReference type="Pfam" id="PF13581">
    <property type="entry name" value="HATPase_c_2"/>
    <property type="match status" value="1"/>
</dbReference>
<comment type="caution">
    <text evidence="3">The sequence shown here is derived from an EMBL/GenBank/DDBJ whole genome shotgun (WGS) entry which is preliminary data.</text>
</comment>
<dbReference type="Gene3D" id="3.30.565.10">
    <property type="entry name" value="Histidine kinase-like ATPase, C-terminal domain"/>
    <property type="match status" value="1"/>
</dbReference>
<evidence type="ECO:0000256" key="1">
    <source>
        <dbReference type="ARBA" id="ARBA00022527"/>
    </source>
</evidence>
<dbReference type="Proteomes" id="UP001501578">
    <property type="component" value="Unassembled WGS sequence"/>
</dbReference>
<dbReference type="EMBL" id="BAAAHQ010000011">
    <property type="protein sequence ID" value="GAA0925398.1"/>
    <property type="molecule type" value="Genomic_DNA"/>
</dbReference>
<dbReference type="InterPro" id="IPR003594">
    <property type="entry name" value="HATPase_dom"/>
</dbReference>